<keyword evidence="3" id="KW-1185">Reference proteome</keyword>
<reference evidence="3" key="1">
    <citation type="journal article" date="2013" name="Science">
        <title>The Amborella genome and the evolution of flowering plants.</title>
        <authorList>
            <consortium name="Amborella Genome Project"/>
        </authorList>
    </citation>
    <scope>NUCLEOTIDE SEQUENCE [LARGE SCALE GENOMIC DNA]</scope>
</reference>
<dbReference type="Proteomes" id="UP000017836">
    <property type="component" value="Unassembled WGS sequence"/>
</dbReference>
<feature type="transmembrane region" description="Helical" evidence="1">
    <location>
        <begin position="104"/>
        <end position="131"/>
    </location>
</feature>
<dbReference type="AlphaFoldDB" id="W1NGL0"/>
<protein>
    <submittedName>
        <fullName evidence="2">Uncharacterized protein</fullName>
    </submittedName>
</protein>
<dbReference type="HOGENOM" id="CLU_1808802_0_0_1"/>
<organism evidence="2 3">
    <name type="scientific">Amborella trichopoda</name>
    <dbReference type="NCBI Taxonomy" id="13333"/>
    <lineage>
        <taxon>Eukaryota</taxon>
        <taxon>Viridiplantae</taxon>
        <taxon>Streptophyta</taxon>
        <taxon>Embryophyta</taxon>
        <taxon>Tracheophyta</taxon>
        <taxon>Spermatophyta</taxon>
        <taxon>Magnoliopsida</taxon>
        <taxon>Amborellales</taxon>
        <taxon>Amborellaceae</taxon>
        <taxon>Amborella</taxon>
    </lineage>
</organism>
<keyword evidence="1" id="KW-0472">Membrane</keyword>
<gene>
    <name evidence="2" type="ORF">AMTR_s00011p00180470</name>
</gene>
<evidence type="ECO:0000256" key="1">
    <source>
        <dbReference type="SAM" id="Phobius"/>
    </source>
</evidence>
<keyword evidence="1" id="KW-0812">Transmembrane</keyword>
<dbReference type="Gramene" id="ERM94628">
    <property type="protein sequence ID" value="ERM94628"/>
    <property type="gene ID" value="AMTR_s00011p00180470"/>
</dbReference>
<sequence length="143" mass="16266">MEASPTFMPVGVVGQRLFSSVAIQVLLVLLGKMYPLMHHHAAKRIHTTPRHSFDPLVVDPLAIVLVEEGIEPQMLEVGEVVPKALDGLEALDLSLRRVIRKMILLWWMLKIILPSMYVLKSTILYCFILLLKIRGICLMRRTL</sequence>
<evidence type="ECO:0000313" key="3">
    <source>
        <dbReference type="Proteomes" id="UP000017836"/>
    </source>
</evidence>
<name>W1NGL0_AMBTC</name>
<proteinExistence type="predicted"/>
<evidence type="ECO:0000313" key="2">
    <source>
        <dbReference type="EMBL" id="ERM94628.1"/>
    </source>
</evidence>
<dbReference type="EMBL" id="KI397507">
    <property type="protein sequence ID" value="ERM94628.1"/>
    <property type="molecule type" value="Genomic_DNA"/>
</dbReference>
<accession>W1NGL0</accession>
<keyword evidence="1" id="KW-1133">Transmembrane helix</keyword>